<evidence type="ECO:0000256" key="8">
    <source>
        <dbReference type="ARBA" id="ARBA00023136"/>
    </source>
</evidence>
<dbReference type="GO" id="GO:0051301">
    <property type="term" value="P:cell division"/>
    <property type="evidence" value="ECO:0007669"/>
    <property type="project" value="UniProtKB-KW"/>
</dbReference>
<dbReference type="EMBL" id="CP063356">
    <property type="protein sequence ID" value="QOY36981.1"/>
    <property type="molecule type" value="Genomic_DNA"/>
</dbReference>
<dbReference type="InterPro" id="IPR003838">
    <property type="entry name" value="ABC3_permease_C"/>
</dbReference>
<dbReference type="KEGG" id="aia:AWH56_004855"/>
<dbReference type="OrthoDB" id="9812531at2"/>
<evidence type="ECO:0000259" key="12">
    <source>
        <dbReference type="Pfam" id="PF02687"/>
    </source>
</evidence>
<comment type="subcellular location">
    <subcellularLocation>
        <location evidence="1">Cell membrane</location>
        <topology evidence="1">Multi-pass membrane protein</topology>
    </subcellularLocation>
</comment>
<keyword evidence="9 10" id="KW-0131">Cell cycle</keyword>
<evidence type="ECO:0000313" key="15">
    <source>
        <dbReference type="EMBL" id="QOY36981.1"/>
    </source>
</evidence>
<name>A0A1S2MFC6_9BACI</name>
<feature type="transmembrane region" description="Helical" evidence="11">
    <location>
        <begin position="172"/>
        <end position="197"/>
    </location>
</feature>
<dbReference type="InterPro" id="IPR004513">
    <property type="entry name" value="FtsX"/>
</dbReference>
<dbReference type="PANTHER" id="PTHR47755">
    <property type="entry name" value="CELL DIVISION PROTEIN FTSX"/>
    <property type="match status" value="1"/>
</dbReference>
<evidence type="ECO:0000256" key="9">
    <source>
        <dbReference type="ARBA" id="ARBA00023306"/>
    </source>
</evidence>
<dbReference type="Pfam" id="PF18075">
    <property type="entry name" value="FtsX_ECD"/>
    <property type="match status" value="1"/>
</dbReference>
<evidence type="ECO:0000313" key="14">
    <source>
        <dbReference type="EMBL" id="OIJ23123.1"/>
    </source>
</evidence>
<evidence type="ECO:0000313" key="16">
    <source>
        <dbReference type="Proteomes" id="UP000180175"/>
    </source>
</evidence>
<dbReference type="InterPro" id="IPR040690">
    <property type="entry name" value="FtsX_ECD"/>
</dbReference>
<dbReference type="InterPro" id="IPR058204">
    <property type="entry name" value="FtsX_firmicutes-type"/>
</dbReference>
<dbReference type="GO" id="GO:0005886">
    <property type="term" value="C:plasma membrane"/>
    <property type="evidence" value="ECO:0007669"/>
    <property type="project" value="UniProtKB-SubCell"/>
</dbReference>
<dbReference type="AlphaFoldDB" id="A0A1S2MFC6"/>
<evidence type="ECO:0000256" key="1">
    <source>
        <dbReference type="ARBA" id="ARBA00004651"/>
    </source>
</evidence>
<reference evidence="15" key="4">
    <citation type="submission" date="2020-10" db="EMBL/GenBank/DDBJ databases">
        <authorList>
            <person name="Bassil N.M."/>
            <person name="Lloyd J.R."/>
        </authorList>
    </citation>
    <scope>NUCLEOTIDE SEQUENCE</scope>
    <source>
        <strain evidence="15">NB2006</strain>
    </source>
</reference>
<feature type="transmembrane region" description="Helical" evidence="11">
    <location>
        <begin position="267"/>
        <end position="286"/>
    </location>
</feature>
<feature type="domain" description="FtsX extracellular" evidence="13">
    <location>
        <begin position="59"/>
        <end position="152"/>
    </location>
</feature>
<accession>A0A1S2MFC6</accession>
<proteinExistence type="inferred from homology"/>
<evidence type="ECO:0000256" key="3">
    <source>
        <dbReference type="ARBA" id="ARBA00021907"/>
    </source>
</evidence>
<gene>
    <name evidence="15" type="ORF">AWH56_004855</name>
    <name evidence="14" type="ORF">AWH56_02130</name>
</gene>
<dbReference type="PANTHER" id="PTHR47755:SF1">
    <property type="entry name" value="CELL DIVISION PROTEIN FTSX"/>
    <property type="match status" value="1"/>
</dbReference>
<feature type="transmembrane region" description="Helical" evidence="11">
    <location>
        <begin position="21"/>
        <end position="46"/>
    </location>
</feature>
<feature type="transmembrane region" description="Helical" evidence="11">
    <location>
        <begin position="218"/>
        <end position="243"/>
    </location>
</feature>
<evidence type="ECO:0000256" key="2">
    <source>
        <dbReference type="ARBA" id="ARBA00007379"/>
    </source>
</evidence>
<evidence type="ECO:0000256" key="4">
    <source>
        <dbReference type="ARBA" id="ARBA00022475"/>
    </source>
</evidence>
<keyword evidence="8 10" id="KW-0472">Membrane</keyword>
<dbReference type="PIRSF" id="PIRSF003097">
    <property type="entry name" value="FtsX"/>
    <property type="match status" value="1"/>
</dbReference>
<evidence type="ECO:0000256" key="11">
    <source>
        <dbReference type="SAM" id="Phobius"/>
    </source>
</evidence>
<keyword evidence="7 11" id="KW-1133">Transmembrane helix</keyword>
<comment type="similarity">
    <text evidence="2 10">Belongs to the ABC-4 integral membrane protein family. FtsX subfamily.</text>
</comment>
<reference evidence="15 16" key="2">
    <citation type="journal article" date="2017" name="Genome Announc.">
        <title>Draft Genome Sequences of Four Alkaliphilic Bacteria Belonging to the Anaerobacillus Genus.</title>
        <authorList>
            <person name="Bassil N.M."/>
            <person name="Lloyd J.R."/>
        </authorList>
    </citation>
    <scope>NUCLEOTIDE SEQUENCE [LARGE SCALE GENOMIC DNA]</scope>
    <source>
        <strain evidence="15 16">NB2006</strain>
    </source>
</reference>
<protein>
    <recommendedName>
        <fullName evidence="3 10">Cell division protein FtsX</fullName>
    </recommendedName>
</protein>
<dbReference type="Pfam" id="PF02687">
    <property type="entry name" value="FtsX"/>
    <property type="match status" value="1"/>
</dbReference>
<evidence type="ECO:0000259" key="13">
    <source>
        <dbReference type="Pfam" id="PF18075"/>
    </source>
</evidence>
<reference evidence="14 16" key="1">
    <citation type="submission" date="2016-10" db="EMBL/GenBank/DDBJ databases">
        <title>Draft genome sequences of four alkaliphilic bacteria belonging to the Anaerobacillus genus.</title>
        <authorList>
            <person name="Bassil N.M."/>
            <person name="Lloyd J.R."/>
        </authorList>
    </citation>
    <scope>NUCLEOTIDE SEQUENCE [LARGE SCALE GENOMIC DNA]</scope>
    <source>
        <strain evidence="14 16">NB2006</strain>
    </source>
</reference>
<organism evidence="14 16">
    <name type="scientific">Anaerobacillus isosaccharinicus</name>
    <dbReference type="NCBI Taxonomy" id="1532552"/>
    <lineage>
        <taxon>Bacteria</taxon>
        <taxon>Bacillati</taxon>
        <taxon>Bacillota</taxon>
        <taxon>Bacilli</taxon>
        <taxon>Bacillales</taxon>
        <taxon>Bacillaceae</taxon>
        <taxon>Anaerobacillus</taxon>
    </lineage>
</organism>
<feature type="domain" description="ABC3 transporter permease C-terminal" evidence="12">
    <location>
        <begin position="175"/>
        <end position="285"/>
    </location>
</feature>
<evidence type="ECO:0000256" key="7">
    <source>
        <dbReference type="ARBA" id="ARBA00022989"/>
    </source>
</evidence>
<dbReference type="NCBIfam" id="NF038347">
    <property type="entry name" value="FtsX_Gpos"/>
    <property type="match status" value="1"/>
</dbReference>
<dbReference type="RefSeq" id="WP_071315614.1">
    <property type="nucleotide sequence ID" value="NZ_CP063356.2"/>
</dbReference>
<sequence length="297" mass="33319">MKGRTLLRHGKEGIKSLARNSWMTFASISAVAIMLLIVGVFLLLILNLNHFATSVEEDVEVRVFIDLTATKEQQEELRRSIQRIPNVESIVYLPKEEGLEQFIESLGEQGEIFETLRSENPLYDVYVVRATLPQQTEGIATRIEPLPFVEEVGYGKDVVEQLFAFTGLARQIGLFLIIGLMFTTMFLIANTIKLTIIARKREIKIMKLVGATNGFIRWPFFIEGLLLGVIGSLIPVGILAYAYNRLYDSFGQKLELMFIGLLPSDPLVFQVSGILIGIGAFIGIWGSMTSVRKFLKV</sequence>
<evidence type="ECO:0000256" key="10">
    <source>
        <dbReference type="PIRNR" id="PIRNR003097"/>
    </source>
</evidence>
<keyword evidence="5 10" id="KW-0132">Cell division</keyword>
<keyword evidence="16" id="KW-1185">Reference proteome</keyword>
<evidence type="ECO:0000256" key="5">
    <source>
        <dbReference type="ARBA" id="ARBA00022618"/>
    </source>
</evidence>
<keyword evidence="6 11" id="KW-0812">Transmembrane</keyword>
<dbReference type="EMBL" id="LQXD01000004">
    <property type="protein sequence ID" value="OIJ23123.1"/>
    <property type="molecule type" value="Genomic_DNA"/>
</dbReference>
<reference evidence="15 16" key="3">
    <citation type="journal article" date="2019" name="Int. J. Syst. Evol. Microbiol.">
        <title>Anaerobacillus isosaccharinicus sp. nov., an alkaliphilic bacterium which degrades isosaccharinic acid.</title>
        <authorList>
            <person name="Bassil N.M."/>
            <person name="Lloyd J.R."/>
        </authorList>
    </citation>
    <scope>NUCLEOTIDE SEQUENCE [LARGE SCALE GENOMIC DNA]</scope>
    <source>
        <strain evidence="15 16">NB2006</strain>
    </source>
</reference>
<keyword evidence="4 10" id="KW-1003">Cell membrane</keyword>
<dbReference type="Gene3D" id="3.30.70.3040">
    <property type="match status" value="1"/>
</dbReference>
<dbReference type="Proteomes" id="UP000180175">
    <property type="component" value="Chromosome"/>
</dbReference>
<evidence type="ECO:0000256" key="6">
    <source>
        <dbReference type="ARBA" id="ARBA00022692"/>
    </source>
</evidence>
<comment type="function">
    <text evidence="10">Part of the ABC transporter FtsEX involved in asymmetric cellular division facilitating the initiation of sporulation.</text>
</comment>